<reference evidence="12 13" key="1">
    <citation type="submission" date="2024-01" db="EMBL/GenBank/DDBJ databases">
        <title>Draft genome sequence of Gordonia sp. LSe1-13.</title>
        <authorList>
            <person name="Suphannarot A."/>
            <person name="Mingma R."/>
        </authorList>
    </citation>
    <scope>NUCLEOTIDE SEQUENCE [LARGE SCALE GENOMIC DNA]</scope>
    <source>
        <strain evidence="12 13">LSe1-13</strain>
    </source>
</reference>
<organism evidence="12 13">
    <name type="scientific">Gordonia sesuvii</name>
    <dbReference type="NCBI Taxonomy" id="3116777"/>
    <lineage>
        <taxon>Bacteria</taxon>
        <taxon>Bacillati</taxon>
        <taxon>Actinomycetota</taxon>
        <taxon>Actinomycetes</taxon>
        <taxon>Mycobacteriales</taxon>
        <taxon>Gordoniaceae</taxon>
        <taxon>Gordonia</taxon>
    </lineage>
</organism>
<dbReference type="InterPro" id="IPR005846">
    <property type="entry name" value="A-D-PHexomutase_a/b/a-III"/>
</dbReference>
<keyword evidence="5 7" id="KW-0460">Magnesium</keyword>
<dbReference type="Proteomes" id="UP001347146">
    <property type="component" value="Unassembled WGS sequence"/>
</dbReference>
<keyword evidence="13" id="KW-1185">Reference proteome</keyword>
<comment type="similarity">
    <text evidence="2 7">Belongs to the phosphohexose mutase family.</text>
</comment>
<dbReference type="RefSeq" id="WP_330435453.1">
    <property type="nucleotide sequence ID" value="NZ_JAZDUF010000007.1"/>
</dbReference>
<gene>
    <name evidence="12" type="primary">pgm</name>
    <name evidence="12" type="ORF">VZC37_21210</name>
</gene>
<dbReference type="PANTHER" id="PTHR45745:SF1">
    <property type="entry name" value="PHOSPHOGLUCOMUTASE 2B-RELATED"/>
    <property type="match status" value="1"/>
</dbReference>
<dbReference type="Pfam" id="PF02880">
    <property type="entry name" value="PGM_PMM_III"/>
    <property type="match status" value="1"/>
</dbReference>
<evidence type="ECO:0000313" key="13">
    <source>
        <dbReference type="Proteomes" id="UP001347146"/>
    </source>
</evidence>
<dbReference type="PANTHER" id="PTHR45745">
    <property type="entry name" value="PHOSPHOMANNOMUTASE 45A"/>
    <property type="match status" value="1"/>
</dbReference>
<accession>A0ABU7MJS9</accession>
<evidence type="ECO:0000259" key="11">
    <source>
        <dbReference type="Pfam" id="PF02880"/>
    </source>
</evidence>
<evidence type="ECO:0000256" key="3">
    <source>
        <dbReference type="ARBA" id="ARBA00022553"/>
    </source>
</evidence>
<dbReference type="CDD" id="cd05801">
    <property type="entry name" value="PGM_like3"/>
    <property type="match status" value="1"/>
</dbReference>
<dbReference type="Pfam" id="PF02879">
    <property type="entry name" value="PGM_PMM_II"/>
    <property type="match status" value="1"/>
</dbReference>
<dbReference type="Pfam" id="PF02878">
    <property type="entry name" value="PGM_PMM_I"/>
    <property type="match status" value="1"/>
</dbReference>
<dbReference type="PROSITE" id="PS00710">
    <property type="entry name" value="PGM_PMM"/>
    <property type="match status" value="1"/>
</dbReference>
<evidence type="ECO:0000256" key="7">
    <source>
        <dbReference type="RuleBase" id="RU004326"/>
    </source>
</evidence>
<comment type="caution">
    <text evidence="12">The sequence shown here is derived from an EMBL/GenBank/DDBJ whole genome shotgun (WGS) entry which is preliminary data.</text>
</comment>
<dbReference type="InterPro" id="IPR005845">
    <property type="entry name" value="A-D-PHexomutase_a/b/a-II"/>
</dbReference>
<evidence type="ECO:0000259" key="8">
    <source>
        <dbReference type="Pfam" id="PF00408"/>
    </source>
</evidence>
<feature type="domain" description="Alpha-D-phosphohexomutase alpha/beta/alpha" evidence="10">
    <location>
        <begin position="210"/>
        <end position="318"/>
    </location>
</feature>
<dbReference type="InterPro" id="IPR016066">
    <property type="entry name" value="A-D-PHexomutase_CS"/>
</dbReference>
<evidence type="ECO:0000259" key="10">
    <source>
        <dbReference type="Pfam" id="PF02879"/>
    </source>
</evidence>
<dbReference type="EC" id="5.4.2.2" evidence="12"/>
<dbReference type="Gene3D" id="3.40.120.10">
    <property type="entry name" value="Alpha-D-Glucose-1,6-Bisphosphate, subunit A, domain 3"/>
    <property type="match status" value="3"/>
</dbReference>
<evidence type="ECO:0000259" key="9">
    <source>
        <dbReference type="Pfam" id="PF02878"/>
    </source>
</evidence>
<keyword evidence="3" id="KW-0597">Phosphoprotein</keyword>
<dbReference type="InterPro" id="IPR036900">
    <property type="entry name" value="A-D-PHexomutase_C_sf"/>
</dbReference>
<evidence type="ECO:0000313" key="12">
    <source>
        <dbReference type="EMBL" id="MEE3852871.1"/>
    </source>
</evidence>
<evidence type="ECO:0000256" key="4">
    <source>
        <dbReference type="ARBA" id="ARBA00022723"/>
    </source>
</evidence>
<dbReference type="InterPro" id="IPR016055">
    <property type="entry name" value="A-D-PHexomutase_a/b/a-I/II/III"/>
</dbReference>
<name>A0ABU7MJS9_9ACTN</name>
<keyword evidence="4 7" id="KW-0479">Metal-binding</keyword>
<proteinExistence type="inferred from homology"/>
<feature type="domain" description="Alpha-D-phosphohexomutase C-terminal" evidence="8">
    <location>
        <begin position="490"/>
        <end position="537"/>
    </location>
</feature>
<dbReference type="NCBIfam" id="TIGR01132">
    <property type="entry name" value="pgm"/>
    <property type="match status" value="1"/>
</dbReference>
<dbReference type="GO" id="GO:0004614">
    <property type="term" value="F:phosphoglucomutase activity"/>
    <property type="evidence" value="ECO:0007669"/>
    <property type="project" value="UniProtKB-EC"/>
</dbReference>
<dbReference type="SUPFAM" id="SSF55957">
    <property type="entry name" value="Phosphoglucomutase, C-terminal domain"/>
    <property type="match status" value="1"/>
</dbReference>
<evidence type="ECO:0000256" key="2">
    <source>
        <dbReference type="ARBA" id="ARBA00010231"/>
    </source>
</evidence>
<dbReference type="EMBL" id="JAZDUF010000007">
    <property type="protein sequence ID" value="MEE3852871.1"/>
    <property type="molecule type" value="Genomic_DNA"/>
</dbReference>
<protein>
    <submittedName>
        <fullName evidence="12">Phosphoglucomutase (Alpha-D-glucose-1,6-bisphosphate-dependent)</fullName>
        <ecNumber evidence="12">5.4.2.2</ecNumber>
    </submittedName>
</protein>
<feature type="domain" description="Alpha-D-phosphohexomutase alpha/beta/alpha" evidence="9">
    <location>
        <begin position="39"/>
        <end position="179"/>
    </location>
</feature>
<feature type="domain" description="Alpha-D-phosphohexomutase alpha/beta/alpha" evidence="11">
    <location>
        <begin position="322"/>
        <end position="442"/>
    </location>
</feature>
<keyword evidence="6 12" id="KW-0413">Isomerase</keyword>
<dbReference type="Pfam" id="PF00408">
    <property type="entry name" value="PGM_PMM_IV"/>
    <property type="match status" value="1"/>
</dbReference>
<dbReference type="InterPro" id="IPR005843">
    <property type="entry name" value="A-D-PHexomutase_C"/>
</dbReference>
<dbReference type="Gene3D" id="3.30.310.50">
    <property type="entry name" value="Alpha-D-phosphohexomutase, C-terminal domain"/>
    <property type="match status" value="1"/>
</dbReference>
<dbReference type="InterPro" id="IPR005844">
    <property type="entry name" value="A-D-PHexomutase_a/b/a-I"/>
</dbReference>
<dbReference type="SUPFAM" id="SSF53738">
    <property type="entry name" value="Phosphoglucomutase, first 3 domains"/>
    <property type="match status" value="3"/>
</dbReference>
<sequence length="546" mass="58577">MAHPRAGTPALPEDLIDVAAVERAYYDTVPDPEDPMQQVLFGTSGHRGSSLDGAFNEAHILATTQAIVEYRRSVGITGPLFIGFDTHALSKPAWRSALEVLTANEVTVYIAENEKFTPTPAVSFAILRFNQANPGVLADGIVVTPSHNPPRDGGFKYNPPSGGPADTSITSVVARRANELLADKLNGVKRIPFEQARRSEYIRDFPYTATYVDHLHEVVDMAAIRDAGIHIGADPLGGASVGYWAEVGFRYNLANLTVVNPTVDPTFRFMTLDTDGKIRMDCSSPNAMASLISARDSYDIATGNDADSDRHGIVTPDGGLMNPNHYLAVAIEYLFTHRPGWQAQAAVGKTLVSSSLIDRVVAGIDRRLLEVPVGFKWFVDGLLDGSIAFGGEESAGASFLTFDGRPWSTDKDGIILALLASEMLAKTGKTPSQRYRELADRYGESAYARIDAPASRAQKALLGKLSADQVKATELAGEPITAVLTEAPGNGAPIGGLKVTTENAWFAARPSGTEDVYKIYAESFKGADHLATVQAQAQELVDSVLV</sequence>
<comment type="cofactor">
    <cofactor evidence="1">
        <name>Mg(2+)</name>
        <dbReference type="ChEBI" id="CHEBI:18420"/>
    </cofactor>
</comment>
<evidence type="ECO:0000256" key="1">
    <source>
        <dbReference type="ARBA" id="ARBA00001946"/>
    </source>
</evidence>
<evidence type="ECO:0000256" key="5">
    <source>
        <dbReference type="ARBA" id="ARBA00022842"/>
    </source>
</evidence>
<dbReference type="InterPro" id="IPR005852">
    <property type="entry name" value="PGM_a-D-Glc-sp"/>
</dbReference>
<evidence type="ECO:0000256" key="6">
    <source>
        <dbReference type="ARBA" id="ARBA00023235"/>
    </source>
</evidence>